<keyword evidence="1" id="KW-0732">Signal</keyword>
<organism evidence="2 3">
    <name type="scientific">Desmophyllum pertusum</name>
    <dbReference type="NCBI Taxonomy" id="174260"/>
    <lineage>
        <taxon>Eukaryota</taxon>
        <taxon>Metazoa</taxon>
        <taxon>Cnidaria</taxon>
        <taxon>Anthozoa</taxon>
        <taxon>Hexacorallia</taxon>
        <taxon>Scleractinia</taxon>
        <taxon>Caryophylliina</taxon>
        <taxon>Caryophylliidae</taxon>
        <taxon>Desmophyllum</taxon>
    </lineage>
</organism>
<keyword evidence="3" id="KW-1185">Reference proteome</keyword>
<gene>
    <name evidence="2" type="ORF">OS493_025528</name>
</gene>
<reference evidence="2" key="1">
    <citation type="submission" date="2023-01" db="EMBL/GenBank/DDBJ databases">
        <title>Genome assembly of the deep-sea coral Lophelia pertusa.</title>
        <authorList>
            <person name="Herrera S."/>
            <person name="Cordes E."/>
        </authorList>
    </citation>
    <scope>NUCLEOTIDE SEQUENCE</scope>
    <source>
        <strain evidence="2">USNM1676648</strain>
        <tissue evidence="2">Polyp</tissue>
    </source>
</reference>
<sequence length="155" mass="16915">MRAICFVILAFLIVSVTSRSYSRGKETTERHNEMDQSFVKKSLEQDQENTCDEDCYGNCNMFTPGECAHCGCEGPAQAQDEEQDEGAEGNACDEDCYGNCNMFTPGECAHCGCEGPAEAQDKEQDEGTEGNACDEDCYGNCQMFTPGECAHCGCE</sequence>
<dbReference type="EMBL" id="MU827798">
    <property type="protein sequence ID" value="KAJ7328126.1"/>
    <property type="molecule type" value="Genomic_DNA"/>
</dbReference>
<feature type="chain" id="PRO_5040811518" evidence="1">
    <location>
        <begin position="19"/>
        <end position="155"/>
    </location>
</feature>
<accession>A0A9W9YD76</accession>
<feature type="signal peptide" evidence="1">
    <location>
        <begin position="1"/>
        <end position="18"/>
    </location>
</feature>
<proteinExistence type="predicted"/>
<evidence type="ECO:0000256" key="1">
    <source>
        <dbReference type="SAM" id="SignalP"/>
    </source>
</evidence>
<protein>
    <submittedName>
        <fullName evidence="2">Uncharacterized protein</fullName>
    </submittedName>
</protein>
<dbReference type="Proteomes" id="UP001163046">
    <property type="component" value="Unassembled WGS sequence"/>
</dbReference>
<name>A0A9W9YD76_9CNID</name>
<comment type="caution">
    <text evidence="2">The sequence shown here is derived from an EMBL/GenBank/DDBJ whole genome shotgun (WGS) entry which is preliminary data.</text>
</comment>
<evidence type="ECO:0000313" key="2">
    <source>
        <dbReference type="EMBL" id="KAJ7328126.1"/>
    </source>
</evidence>
<evidence type="ECO:0000313" key="3">
    <source>
        <dbReference type="Proteomes" id="UP001163046"/>
    </source>
</evidence>
<dbReference type="AlphaFoldDB" id="A0A9W9YD76"/>